<dbReference type="Proteomes" id="UP000053259">
    <property type="component" value="Unassembled WGS sequence"/>
</dbReference>
<dbReference type="EMBL" id="KN847552">
    <property type="protein sequence ID" value="KIW01936.1"/>
    <property type="molecule type" value="Genomic_DNA"/>
</dbReference>
<feature type="compositionally biased region" description="Low complexity" evidence="1">
    <location>
        <begin position="81"/>
        <end position="96"/>
    </location>
</feature>
<gene>
    <name evidence="3" type="ORF">PV09_06775</name>
</gene>
<organism evidence="3 4">
    <name type="scientific">Verruconis gallopava</name>
    <dbReference type="NCBI Taxonomy" id="253628"/>
    <lineage>
        <taxon>Eukaryota</taxon>
        <taxon>Fungi</taxon>
        <taxon>Dikarya</taxon>
        <taxon>Ascomycota</taxon>
        <taxon>Pezizomycotina</taxon>
        <taxon>Dothideomycetes</taxon>
        <taxon>Pleosporomycetidae</taxon>
        <taxon>Venturiales</taxon>
        <taxon>Sympoventuriaceae</taxon>
        <taxon>Verruconis</taxon>
    </lineage>
</organism>
<evidence type="ECO:0000256" key="1">
    <source>
        <dbReference type="SAM" id="MobiDB-lite"/>
    </source>
</evidence>
<sequence>MATHRSRPWQILAPFLLIAVPFLFGLAVFIFAQIKWPYNEPNREKGKDAEDQHQAGIHIPEEEQTLGSESVEGSELRKSTGNEAEAPGSGAESSASRAFPSLRLAREANSSCVDVDAITPV</sequence>
<feature type="transmembrane region" description="Helical" evidence="2">
    <location>
        <begin position="12"/>
        <end position="32"/>
    </location>
</feature>
<keyword evidence="4" id="KW-1185">Reference proteome</keyword>
<feature type="compositionally biased region" description="Basic and acidic residues" evidence="1">
    <location>
        <begin position="41"/>
        <end position="53"/>
    </location>
</feature>
<feature type="region of interest" description="Disordered" evidence="1">
    <location>
        <begin position="41"/>
        <end position="97"/>
    </location>
</feature>
<accession>A0A0D1XI39</accession>
<reference evidence="3 4" key="1">
    <citation type="submission" date="2015-01" db="EMBL/GenBank/DDBJ databases">
        <title>The Genome Sequence of Ochroconis gallopava CBS43764.</title>
        <authorList>
            <consortium name="The Broad Institute Genomics Platform"/>
            <person name="Cuomo C."/>
            <person name="de Hoog S."/>
            <person name="Gorbushina A."/>
            <person name="Stielow B."/>
            <person name="Teixiera M."/>
            <person name="Abouelleil A."/>
            <person name="Chapman S.B."/>
            <person name="Priest M."/>
            <person name="Young S.K."/>
            <person name="Wortman J."/>
            <person name="Nusbaum C."/>
            <person name="Birren B."/>
        </authorList>
    </citation>
    <scope>NUCLEOTIDE SEQUENCE [LARGE SCALE GENOMIC DNA]</scope>
    <source>
        <strain evidence="3 4">CBS 43764</strain>
    </source>
</reference>
<dbReference type="AlphaFoldDB" id="A0A0D1XI39"/>
<dbReference type="RefSeq" id="XP_016211805.1">
    <property type="nucleotide sequence ID" value="XM_016360466.1"/>
</dbReference>
<keyword evidence="2" id="KW-0472">Membrane</keyword>
<evidence type="ECO:0000313" key="3">
    <source>
        <dbReference type="EMBL" id="KIW01936.1"/>
    </source>
</evidence>
<keyword evidence="2" id="KW-0812">Transmembrane</keyword>
<dbReference type="VEuPathDB" id="FungiDB:PV09_06775"/>
<dbReference type="HOGENOM" id="CLU_2039869_0_0_1"/>
<protein>
    <submittedName>
        <fullName evidence="3">Uncharacterized protein</fullName>
    </submittedName>
</protein>
<proteinExistence type="predicted"/>
<dbReference type="GeneID" id="27314748"/>
<evidence type="ECO:0000313" key="4">
    <source>
        <dbReference type="Proteomes" id="UP000053259"/>
    </source>
</evidence>
<evidence type="ECO:0000256" key="2">
    <source>
        <dbReference type="SAM" id="Phobius"/>
    </source>
</evidence>
<name>A0A0D1XI39_9PEZI</name>
<keyword evidence="2" id="KW-1133">Transmembrane helix</keyword>
<dbReference type="InParanoid" id="A0A0D1XI39"/>